<gene>
    <name evidence="2" type="ORF">BJY01DRAFT_207560</name>
</gene>
<proteinExistence type="predicted"/>
<comment type="caution">
    <text evidence="2">The sequence shown here is derived from an EMBL/GenBank/DDBJ whole genome shotgun (WGS) entry which is preliminary data.</text>
</comment>
<keyword evidence="3" id="KW-1185">Reference proteome</keyword>
<feature type="region of interest" description="Disordered" evidence="1">
    <location>
        <begin position="161"/>
        <end position="193"/>
    </location>
</feature>
<feature type="compositionally biased region" description="Basic and acidic residues" evidence="1">
    <location>
        <begin position="370"/>
        <end position="390"/>
    </location>
</feature>
<feature type="region of interest" description="Disordered" evidence="1">
    <location>
        <begin position="358"/>
        <end position="390"/>
    </location>
</feature>
<feature type="compositionally biased region" description="Low complexity" evidence="1">
    <location>
        <begin position="408"/>
        <end position="426"/>
    </location>
</feature>
<evidence type="ECO:0000256" key="1">
    <source>
        <dbReference type="SAM" id="MobiDB-lite"/>
    </source>
</evidence>
<evidence type="ECO:0000313" key="3">
    <source>
        <dbReference type="Proteomes" id="UP001610446"/>
    </source>
</evidence>
<dbReference type="Proteomes" id="UP001610446">
    <property type="component" value="Unassembled WGS sequence"/>
</dbReference>
<feature type="region of interest" description="Disordered" evidence="1">
    <location>
        <begin position="405"/>
        <end position="426"/>
    </location>
</feature>
<dbReference type="EMBL" id="JBFXLU010000022">
    <property type="protein sequence ID" value="KAL2852953.1"/>
    <property type="molecule type" value="Genomic_DNA"/>
</dbReference>
<protein>
    <submittedName>
        <fullName evidence="2">Uncharacterized protein</fullName>
    </submittedName>
</protein>
<name>A0ABR4KKZ0_9EURO</name>
<sequence length="468" mass="51517">MDVLLSKKTALKRRASLSLLFGSQKPTFATLNDKPTRYYDFVDAPALHKPSSTLIDRQDIPPELESKIKYACSLLAYRIDQGVLSPPKNQIQRSTTRTGLAEHIPAKAQLDSKYPVSKTGTQTGYDSGVGLTQQPSMQTMRVLHSRSGDASDAGDTTTVSIFSNSNTRTGTSCSNTSVINSTTQSPKQNGDELQSMTGANILGCSQDQDRDKKAFLTELSHPLSSHPVTNANIDDSTPNDDAVEVFLNPNTAIAANFSSETLSSHPSPSLGLSRVPANQYQPSNLRDSYQAQYQEQELDIIGLGATYTKTQFQYGRSRSIIIDSDGRARLLTPDEETQRNKALQQAVLAKMSPGFMKYNPIPNRQPSARQKRESAVPAVRGEENNGDKTRSRFSRLGFMRSFHQTDDSSMGMENGNGSTSGSTRNSWMRKLRSLRKEGRMSHQKERGSSSVLKKVGNFFTIRDNLSPT</sequence>
<reference evidence="2 3" key="1">
    <citation type="submission" date="2024-07" db="EMBL/GenBank/DDBJ databases">
        <title>Section-level genome sequencing and comparative genomics of Aspergillus sections Usti and Cavernicolus.</title>
        <authorList>
            <consortium name="Lawrence Berkeley National Laboratory"/>
            <person name="Nybo J.L."/>
            <person name="Vesth T.C."/>
            <person name="Theobald S."/>
            <person name="Frisvad J.C."/>
            <person name="Larsen T.O."/>
            <person name="Kjaerboelling I."/>
            <person name="Rothschild-Mancinelli K."/>
            <person name="Lyhne E.K."/>
            <person name="Kogle M.E."/>
            <person name="Barry K."/>
            <person name="Clum A."/>
            <person name="Na H."/>
            <person name="Ledsgaard L."/>
            <person name="Lin J."/>
            <person name="Lipzen A."/>
            <person name="Kuo A."/>
            <person name="Riley R."/>
            <person name="Mondo S."/>
            <person name="Labutti K."/>
            <person name="Haridas S."/>
            <person name="Pangalinan J."/>
            <person name="Salamov A.A."/>
            <person name="Simmons B.A."/>
            <person name="Magnuson J.K."/>
            <person name="Chen J."/>
            <person name="Drula E."/>
            <person name="Henrissat B."/>
            <person name="Wiebenga A."/>
            <person name="Lubbers R.J."/>
            <person name="Gomes A.C."/>
            <person name="Makela M.R."/>
            <person name="Stajich J."/>
            <person name="Grigoriev I.V."/>
            <person name="Mortensen U.H."/>
            <person name="De Vries R.P."/>
            <person name="Baker S.E."/>
            <person name="Andersen M.R."/>
        </authorList>
    </citation>
    <scope>NUCLEOTIDE SEQUENCE [LARGE SCALE GENOMIC DNA]</scope>
    <source>
        <strain evidence="2 3">CBS 123904</strain>
    </source>
</reference>
<evidence type="ECO:0000313" key="2">
    <source>
        <dbReference type="EMBL" id="KAL2852953.1"/>
    </source>
</evidence>
<accession>A0ABR4KKZ0</accession>
<organism evidence="2 3">
    <name type="scientific">Aspergillus pseudoustus</name>
    <dbReference type="NCBI Taxonomy" id="1810923"/>
    <lineage>
        <taxon>Eukaryota</taxon>
        <taxon>Fungi</taxon>
        <taxon>Dikarya</taxon>
        <taxon>Ascomycota</taxon>
        <taxon>Pezizomycotina</taxon>
        <taxon>Eurotiomycetes</taxon>
        <taxon>Eurotiomycetidae</taxon>
        <taxon>Eurotiales</taxon>
        <taxon>Aspergillaceae</taxon>
        <taxon>Aspergillus</taxon>
        <taxon>Aspergillus subgen. Nidulantes</taxon>
    </lineage>
</organism>